<dbReference type="Proteomes" id="UP000823046">
    <property type="component" value="Unassembled WGS sequence"/>
</dbReference>
<keyword evidence="1" id="KW-0472">Membrane</keyword>
<reference evidence="2 3" key="1">
    <citation type="journal article" date="2020" name="bioRxiv">
        <title>Metabolic contributions of an alphaproteobacterial endosymbiont in the apicomplexan Cardiosporidium cionae.</title>
        <authorList>
            <person name="Hunter E.S."/>
            <person name="Paight C.J."/>
            <person name="Lane C.E."/>
        </authorList>
    </citation>
    <scope>NUCLEOTIDE SEQUENCE [LARGE SCALE GENOMIC DNA]</scope>
    <source>
        <strain evidence="2">ESH_2018</strain>
    </source>
</reference>
<name>A0ABQ7JCD3_9APIC</name>
<keyword evidence="1" id="KW-0812">Transmembrane</keyword>
<feature type="transmembrane region" description="Helical" evidence="1">
    <location>
        <begin position="190"/>
        <end position="218"/>
    </location>
</feature>
<protein>
    <submittedName>
        <fullName evidence="2">Uncharacterized protein</fullName>
    </submittedName>
</protein>
<organism evidence="2 3">
    <name type="scientific">Cardiosporidium cionae</name>
    <dbReference type="NCBI Taxonomy" id="476202"/>
    <lineage>
        <taxon>Eukaryota</taxon>
        <taxon>Sar</taxon>
        <taxon>Alveolata</taxon>
        <taxon>Apicomplexa</taxon>
        <taxon>Aconoidasida</taxon>
        <taxon>Nephromycida</taxon>
        <taxon>Cardiosporidium</taxon>
    </lineage>
</organism>
<evidence type="ECO:0000256" key="1">
    <source>
        <dbReference type="SAM" id="Phobius"/>
    </source>
</evidence>
<keyword evidence="3" id="KW-1185">Reference proteome</keyword>
<comment type="caution">
    <text evidence="2">The sequence shown here is derived from an EMBL/GenBank/DDBJ whole genome shotgun (WGS) entry which is preliminary data.</text>
</comment>
<accession>A0ABQ7JCD3</accession>
<evidence type="ECO:0000313" key="2">
    <source>
        <dbReference type="EMBL" id="KAF8821549.1"/>
    </source>
</evidence>
<keyword evidence="1" id="KW-1133">Transmembrane helix</keyword>
<dbReference type="EMBL" id="JADAQX010000166">
    <property type="protein sequence ID" value="KAF8821549.1"/>
    <property type="molecule type" value="Genomic_DNA"/>
</dbReference>
<sequence length="272" mass="29950">MNASTSPTVLTRCSHMNWDGCPLKIYVINTGMIKARFSVEVPRCFLSNTSALTTDIEPFNPVGGIISMGEDGVFTLIVKVATFHGGNYSCIAQLFDAVHNLMDKKLFYINVDEIAPSFQGFQRRIAPVFVNLTGSSLVSGKLTPSNIDKYFQGRQSQNLTGAVRAQCKCGINIFCIIREFSQCVAKLLNWIIPVISIFAFVAATICFLPLCPALLHLVSTIPGGCMRLNREIGYKISHLTQAFKNPQQTNGLEVKNCSPIQIERIHGKEIAV</sequence>
<proteinExistence type="predicted"/>
<gene>
    <name evidence="2" type="ORF">IE077_001906</name>
</gene>
<evidence type="ECO:0000313" key="3">
    <source>
        <dbReference type="Proteomes" id="UP000823046"/>
    </source>
</evidence>